<dbReference type="InterPro" id="IPR049031">
    <property type="entry name" value="T2SSK_SAM-like_1st"/>
</dbReference>
<comment type="caution">
    <text evidence="3">The sequence shown here is derived from an EMBL/GenBank/DDBJ whole genome shotgun (WGS) entry which is preliminary data.</text>
</comment>
<protein>
    <submittedName>
        <fullName evidence="3">Type II secretion system protein GspK</fullName>
    </submittedName>
</protein>
<dbReference type="EMBL" id="JAKGAS010000004">
    <property type="protein sequence ID" value="MCF2948439.1"/>
    <property type="molecule type" value="Genomic_DNA"/>
</dbReference>
<dbReference type="SUPFAM" id="SSF158544">
    <property type="entry name" value="GspK insert domain-like"/>
    <property type="match status" value="1"/>
</dbReference>
<feature type="domain" description="T2SS protein K first SAM-like" evidence="2">
    <location>
        <begin position="110"/>
        <end position="190"/>
    </location>
</feature>
<evidence type="ECO:0000256" key="1">
    <source>
        <dbReference type="SAM" id="Phobius"/>
    </source>
</evidence>
<accession>A0ABS9D6Z3</accession>
<gene>
    <name evidence="3" type="ORF">L0668_10000</name>
</gene>
<name>A0ABS9D6Z3_9ALTE</name>
<dbReference type="Pfam" id="PF21687">
    <property type="entry name" value="T2SSK_1st"/>
    <property type="match status" value="1"/>
</dbReference>
<sequence>MGSHKGAALIIVLMLTAVISVFMMTLLGSSRMSLDVAVSINRNLMNQLEFESVKSKLLMEMYTTSFHLIGPSTAFVYDEEQPSKANLFGRPFVFSQHNIEIQDQTGLVSLQPFDKDALNALLAHYEVDEEQRIVISEQIEDWIDDDKFVRLQGAENGDYEQAFLPNNKAFQSVLELSLIPAISMELYDRISADFSLISDFSLVESFVPDYLVDLVSDSQDVDLFVEQRSGSVNLEVRGIDEGGYPSGYFDISITGEEKVNSKLTFTIIRSLGSIKPFYVINEEYN</sequence>
<dbReference type="Gene3D" id="1.10.40.60">
    <property type="entry name" value="EpsJ-like"/>
    <property type="match status" value="1"/>
</dbReference>
<dbReference type="RefSeq" id="WP_235312224.1">
    <property type="nucleotide sequence ID" value="NZ_JAKGAS010000004.1"/>
</dbReference>
<proteinExistence type="predicted"/>
<keyword evidence="4" id="KW-1185">Reference proteome</keyword>
<reference evidence="3 4" key="1">
    <citation type="submission" date="2022-01" db="EMBL/GenBank/DDBJ databases">
        <title>Paraglaciecola sp. G1-23.</title>
        <authorList>
            <person name="Jin M.S."/>
            <person name="Han D.M."/>
            <person name="Kim H.M."/>
            <person name="Jeon C.O."/>
        </authorList>
    </citation>
    <scope>NUCLEOTIDE SEQUENCE [LARGE SCALE GENOMIC DNA]</scope>
    <source>
        <strain evidence="3 4">G1-23</strain>
    </source>
</reference>
<evidence type="ECO:0000259" key="2">
    <source>
        <dbReference type="Pfam" id="PF21687"/>
    </source>
</evidence>
<evidence type="ECO:0000313" key="3">
    <source>
        <dbReference type="EMBL" id="MCF2948439.1"/>
    </source>
</evidence>
<dbReference type="Proteomes" id="UP001521137">
    <property type="component" value="Unassembled WGS sequence"/>
</dbReference>
<evidence type="ECO:0000313" key="4">
    <source>
        <dbReference type="Proteomes" id="UP001521137"/>
    </source>
</evidence>
<dbReference type="InterPro" id="IPR038072">
    <property type="entry name" value="GspK_central_sf"/>
</dbReference>
<keyword evidence="1" id="KW-0472">Membrane</keyword>
<keyword evidence="1" id="KW-0812">Transmembrane</keyword>
<organism evidence="3 4">
    <name type="scientific">Paraglaciecola algarum</name>
    <dbReference type="NCBI Taxonomy" id="3050085"/>
    <lineage>
        <taxon>Bacteria</taxon>
        <taxon>Pseudomonadati</taxon>
        <taxon>Pseudomonadota</taxon>
        <taxon>Gammaproteobacteria</taxon>
        <taxon>Alteromonadales</taxon>
        <taxon>Alteromonadaceae</taxon>
        <taxon>Paraglaciecola</taxon>
    </lineage>
</organism>
<feature type="transmembrane region" description="Helical" evidence="1">
    <location>
        <begin position="6"/>
        <end position="27"/>
    </location>
</feature>
<keyword evidence="1" id="KW-1133">Transmembrane helix</keyword>